<dbReference type="PANTHER" id="PTHR30135:SF3">
    <property type="entry name" value="GLUCONEOGENESIS FACTOR-RELATED"/>
    <property type="match status" value="1"/>
</dbReference>
<dbReference type="CDD" id="cd07187">
    <property type="entry name" value="YvcK_like"/>
    <property type="match status" value="1"/>
</dbReference>
<dbReference type="SUPFAM" id="SSF142338">
    <property type="entry name" value="CofD-like"/>
    <property type="match status" value="1"/>
</dbReference>
<protein>
    <recommendedName>
        <fullName evidence="2">Putative gluconeogenesis factor</fullName>
    </recommendedName>
</protein>
<dbReference type="GO" id="GO:0043743">
    <property type="term" value="F:LPPG:FO 2-phospho-L-lactate transferase activity"/>
    <property type="evidence" value="ECO:0007669"/>
    <property type="project" value="InterPro"/>
</dbReference>
<sequence length="341" mass="37525">MKVTAIGGGTGTTVVLKGLKDYPDVSLSVIVSMTDDGGSNAIVRDEFGLLPLSDLRKSIIALSKRNGGDILRELFMYRFSKGKGLSGHTLGNLIMIALSDITGSEVNAVKASSELFGLRGTIIPVTLDKVRLVADYSNGARVVGEHFIDESSNKSRLTKLSVDGKAQANPEAVKAILESDYIVVGPGDLYTSIIANIVIPGVSEALEKTSAKIVYVSNLMTKIGETRGFGQTDMIQEINRYIGRDVDYVMINSGKIPHKILKIYKEDGEDEIKDDIKDKAFDKTRVLKLDLLSCDPVHKQKGDQLKRSLIRHSSEKLGRELYFLFRRKTISFLSWIVRDIN</sequence>
<dbReference type="EMBL" id="LBWK01000001">
    <property type="protein sequence ID" value="KKR06002.1"/>
    <property type="molecule type" value="Genomic_DNA"/>
</dbReference>
<dbReference type="InterPro" id="IPR002882">
    <property type="entry name" value="CofD"/>
</dbReference>
<name>A0A0G0QWI7_9BACT</name>
<evidence type="ECO:0000256" key="2">
    <source>
        <dbReference type="HAMAP-Rule" id="MF_00973"/>
    </source>
</evidence>
<dbReference type="InterPro" id="IPR038136">
    <property type="entry name" value="CofD-like_dom_sf"/>
</dbReference>
<reference evidence="3 4" key="1">
    <citation type="journal article" date="2015" name="Nature">
        <title>rRNA introns, odd ribosomes, and small enigmatic genomes across a large radiation of phyla.</title>
        <authorList>
            <person name="Brown C.T."/>
            <person name="Hug L.A."/>
            <person name="Thomas B.C."/>
            <person name="Sharon I."/>
            <person name="Castelle C.J."/>
            <person name="Singh A."/>
            <person name="Wilkins M.J."/>
            <person name="Williams K.H."/>
            <person name="Banfield J.F."/>
        </authorList>
    </citation>
    <scope>NUCLEOTIDE SEQUENCE [LARGE SCALE GENOMIC DNA]</scope>
</reference>
<comment type="function">
    <text evidence="2">Required for morphogenesis under gluconeogenic growth conditions.</text>
</comment>
<dbReference type="Proteomes" id="UP000034799">
    <property type="component" value="Unassembled WGS sequence"/>
</dbReference>
<dbReference type="GO" id="GO:0005737">
    <property type="term" value="C:cytoplasm"/>
    <property type="evidence" value="ECO:0007669"/>
    <property type="project" value="UniProtKB-SubCell"/>
</dbReference>
<keyword evidence="1 2" id="KW-0963">Cytoplasm</keyword>
<evidence type="ECO:0000313" key="3">
    <source>
        <dbReference type="EMBL" id="KKR06002.1"/>
    </source>
</evidence>
<evidence type="ECO:0000313" key="4">
    <source>
        <dbReference type="Proteomes" id="UP000034799"/>
    </source>
</evidence>
<dbReference type="Gene3D" id="3.40.50.10680">
    <property type="entry name" value="CofD-like domains"/>
    <property type="match status" value="1"/>
</dbReference>
<evidence type="ECO:0000256" key="1">
    <source>
        <dbReference type="ARBA" id="ARBA00022490"/>
    </source>
</evidence>
<gene>
    <name evidence="3" type="ORF">UT34_C0001G0042</name>
</gene>
<comment type="similarity">
    <text evidence="2">Belongs to the gluconeogenesis factor family.</text>
</comment>
<dbReference type="InterPro" id="IPR010119">
    <property type="entry name" value="Gluconeogen_factor"/>
</dbReference>
<dbReference type="GO" id="GO:0008360">
    <property type="term" value="P:regulation of cell shape"/>
    <property type="evidence" value="ECO:0007669"/>
    <property type="project" value="UniProtKB-UniRule"/>
</dbReference>
<proteinExistence type="inferred from homology"/>
<organism evidence="3 4">
    <name type="scientific">candidate division WS6 bacterium GW2011_GWF2_39_15</name>
    <dbReference type="NCBI Taxonomy" id="1619100"/>
    <lineage>
        <taxon>Bacteria</taxon>
        <taxon>Candidatus Dojkabacteria</taxon>
    </lineage>
</organism>
<dbReference type="PANTHER" id="PTHR30135">
    <property type="entry name" value="UNCHARACTERIZED PROTEIN YVCK-RELATED"/>
    <property type="match status" value="1"/>
</dbReference>
<dbReference type="Pfam" id="PF01933">
    <property type="entry name" value="CofD"/>
    <property type="match status" value="1"/>
</dbReference>
<dbReference type="HAMAP" id="MF_00973">
    <property type="entry name" value="Gluconeogen_factor"/>
    <property type="match status" value="1"/>
</dbReference>
<dbReference type="STRING" id="1619100.UT34_C0001G0042"/>
<dbReference type="AlphaFoldDB" id="A0A0G0QWI7"/>
<accession>A0A0G0QWI7</accession>
<comment type="subcellular location">
    <subcellularLocation>
        <location evidence="2">Cytoplasm</location>
    </subcellularLocation>
</comment>
<dbReference type="NCBIfam" id="TIGR01826">
    <property type="entry name" value="CofD_related"/>
    <property type="match status" value="1"/>
</dbReference>
<comment type="caution">
    <text evidence="3">The sequence shown here is derived from an EMBL/GenBank/DDBJ whole genome shotgun (WGS) entry which is preliminary data.</text>
</comment>